<proteinExistence type="predicted"/>
<geneLocation type="plasmid" evidence="2">
    <name>pZL1</name>
</geneLocation>
<organism evidence="2">
    <name type="scientific">Streptomyces sp. 14R-10</name>
    <dbReference type="NCBI Taxonomy" id="1442159"/>
    <lineage>
        <taxon>Bacteria</taxon>
        <taxon>Bacillati</taxon>
        <taxon>Actinomycetota</taxon>
        <taxon>Actinomycetes</taxon>
        <taxon>Kitasatosporales</taxon>
        <taxon>Streptomycetaceae</taxon>
        <taxon>Streptomyces</taxon>
    </lineage>
</organism>
<dbReference type="PANTHER" id="PTHR30448:SF0">
    <property type="entry name" value="RNASE ADAPTER PROTEIN RAPZ"/>
    <property type="match status" value="1"/>
</dbReference>
<accession>W0FYL2</accession>
<dbReference type="InterPro" id="IPR053931">
    <property type="entry name" value="RapZ_C"/>
</dbReference>
<sequence>MIGVTIDSFGHDHGTLKEPSDITLDIRRHVLATHQIPDAEQRTGLDPDIANAVLSAAGVARLVDNTALLAIGLLEDVADARARMVKIAVGDARGVHWAVSIAEEIARVLRHNHVETEVFHREIQIPDTGE</sequence>
<dbReference type="RefSeq" id="WP_024127975.1">
    <property type="nucleotide sequence ID" value="NC_023316.1"/>
</dbReference>
<gene>
    <name evidence="2" type="ORF">pZL1.84c</name>
</gene>
<dbReference type="InterPro" id="IPR005337">
    <property type="entry name" value="RapZ-like"/>
</dbReference>
<evidence type="ECO:0000259" key="1">
    <source>
        <dbReference type="Pfam" id="PF22740"/>
    </source>
</evidence>
<dbReference type="GO" id="GO:0005524">
    <property type="term" value="F:ATP binding"/>
    <property type="evidence" value="ECO:0007669"/>
    <property type="project" value="InterPro"/>
</dbReference>
<dbReference type="Pfam" id="PF22740">
    <property type="entry name" value="PapZ_C"/>
    <property type="match status" value="1"/>
</dbReference>
<reference evidence="2" key="1">
    <citation type="submission" date="2013-08" db="EMBL/GenBank/DDBJ databases">
        <title>Two distinct conjugal transfer systems on Streptomyces plasmid pZL1.</title>
        <authorList>
            <person name="Zhao L."/>
            <person name="Zhong L."/>
            <person name="Qin Z."/>
        </authorList>
    </citation>
    <scope>NUCLEOTIDE SEQUENCE</scope>
    <source>
        <strain evidence="2">14R-10</strain>
        <plasmid evidence="2">pZL1</plasmid>
    </source>
</reference>
<dbReference type="AlphaFoldDB" id="W0FYL2"/>
<feature type="domain" description="RapZ C-terminal" evidence="1">
    <location>
        <begin position="4"/>
        <end position="124"/>
    </location>
</feature>
<evidence type="ECO:0000313" key="2">
    <source>
        <dbReference type="EMBL" id="AHF46249.1"/>
    </source>
</evidence>
<keyword evidence="2" id="KW-0614">Plasmid</keyword>
<name>W0FYL2_9ACTN</name>
<dbReference type="EMBL" id="KF501372">
    <property type="protein sequence ID" value="AHF46249.1"/>
    <property type="molecule type" value="Genomic_DNA"/>
</dbReference>
<protein>
    <submittedName>
        <fullName evidence="2">GlmZ(SRNA)-inactivating NTPase</fullName>
    </submittedName>
</protein>
<dbReference type="PANTHER" id="PTHR30448">
    <property type="entry name" value="RNASE ADAPTER PROTEIN RAPZ"/>
    <property type="match status" value="1"/>
</dbReference>